<evidence type="ECO:0000313" key="1">
    <source>
        <dbReference type="EMBL" id="SDL06784.1"/>
    </source>
</evidence>
<keyword evidence="2" id="KW-1185">Reference proteome</keyword>
<proteinExistence type="predicted"/>
<dbReference type="Proteomes" id="UP000198882">
    <property type="component" value="Unassembled WGS sequence"/>
</dbReference>
<evidence type="ECO:0008006" key="3">
    <source>
        <dbReference type="Google" id="ProtNLM"/>
    </source>
</evidence>
<reference evidence="2" key="1">
    <citation type="submission" date="2016-10" db="EMBL/GenBank/DDBJ databases">
        <authorList>
            <person name="Varghese N."/>
            <person name="Submissions S."/>
        </authorList>
    </citation>
    <scope>NUCLEOTIDE SEQUENCE [LARGE SCALE GENOMIC DNA]</scope>
    <source>
        <strain evidence="2">B4,CECT 8067,JCM 17497</strain>
    </source>
</reference>
<dbReference type="EMBL" id="FNFE01000010">
    <property type="protein sequence ID" value="SDL06784.1"/>
    <property type="molecule type" value="Genomic_DNA"/>
</dbReference>
<protein>
    <recommendedName>
        <fullName evidence="3">N-acetyltransferase domain-containing protein</fullName>
    </recommendedName>
</protein>
<dbReference type="RefSeq" id="WP_090312338.1">
    <property type="nucleotide sequence ID" value="NZ_FNFE01000010.1"/>
</dbReference>
<dbReference type="OrthoDB" id="212869at2157"/>
<organism evidence="1 2">
    <name type="scientific">Natronorubrum texcoconense</name>
    <dbReference type="NCBI Taxonomy" id="1095776"/>
    <lineage>
        <taxon>Archaea</taxon>
        <taxon>Methanobacteriati</taxon>
        <taxon>Methanobacteriota</taxon>
        <taxon>Stenosarchaea group</taxon>
        <taxon>Halobacteria</taxon>
        <taxon>Halobacteriales</taxon>
        <taxon>Natrialbaceae</taxon>
        <taxon>Natronorubrum</taxon>
    </lineage>
</organism>
<sequence length="145" mass="15835">MNVRDALEADADALASIADSPTDVMRNLVHDRTVRVAEDGTHDPNADVSGSQYDGSDPEDLLGFISFDAKEDTVHVTQLDGTSDACKRLLAEPVRFAERESMNVEMLVSPETTGVEDAAEELGFERRGQGPRFEGAPTVRFRLEP</sequence>
<accession>A0A1G9H1T8</accession>
<gene>
    <name evidence="1" type="ORF">SAMN04515672_0102</name>
</gene>
<evidence type="ECO:0000313" key="2">
    <source>
        <dbReference type="Proteomes" id="UP000198882"/>
    </source>
</evidence>
<name>A0A1G9H1T8_9EURY</name>
<dbReference type="AlphaFoldDB" id="A0A1G9H1T8"/>